<dbReference type="PANTHER" id="PTHR43353">
    <property type="entry name" value="SUCCINATE-SEMIALDEHYDE DEHYDROGENASE, MITOCHONDRIAL"/>
    <property type="match status" value="1"/>
</dbReference>
<dbReference type="InterPro" id="IPR010102">
    <property type="entry name" value="Succ_semiAld_DH"/>
</dbReference>
<dbReference type="FunFam" id="3.40.605.10:FF:000005">
    <property type="entry name" value="Succinate-semialdehyde dehydrogenase I"/>
    <property type="match status" value="1"/>
</dbReference>
<dbReference type="PANTHER" id="PTHR43353:SF5">
    <property type="entry name" value="SUCCINATE-SEMIALDEHYDE DEHYDROGENASE, MITOCHONDRIAL"/>
    <property type="match status" value="1"/>
</dbReference>
<evidence type="ECO:0000256" key="1">
    <source>
        <dbReference type="ARBA" id="ARBA00009986"/>
    </source>
</evidence>
<evidence type="ECO:0000256" key="4">
    <source>
        <dbReference type="RuleBase" id="RU003345"/>
    </source>
</evidence>
<dbReference type="InterPro" id="IPR016161">
    <property type="entry name" value="Ald_DH/histidinol_DH"/>
</dbReference>
<dbReference type="FunFam" id="3.40.605.10:FF:000026">
    <property type="entry name" value="Aldehyde dehydrogenase, putative"/>
    <property type="match status" value="1"/>
</dbReference>
<dbReference type="Gene3D" id="3.40.309.10">
    <property type="entry name" value="Aldehyde Dehydrogenase, Chain A, domain 2"/>
    <property type="match status" value="1"/>
</dbReference>
<feature type="domain" description="Aldehyde dehydrogenase" evidence="5">
    <location>
        <begin position="19"/>
        <end position="477"/>
    </location>
</feature>
<organism evidence="6 7">
    <name type="scientific">Cupriavidus phytorum</name>
    <dbReference type="NCBI Taxonomy" id="3024399"/>
    <lineage>
        <taxon>Bacteria</taxon>
        <taxon>Pseudomonadati</taxon>
        <taxon>Pseudomonadota</taxon>
        <taxon>Betaproteobacteria</taxon>
        <taxon>Burkholderiales</taxon>
        <taxon>Burkholderiaceae</taxon>
        <taxon>Cupriavidus</taxon>
    </lineage>
</organism>
<dbReference type="CDD" id="cd07103">
    <property type="entry name" value="ALDH_F5_SSADH_GabD"/>
    <property type="match status" value="1"/>
</dbReference>
<dbReference type="FunFam" id="3.40.309.10:FF:000004">
    <property type="entry name" value="Succinate-semialdehyde dehydrogenase I"/>
    <property type="match status" value="1"/>
</dbReference>
<dbReference type="PROSITE" id="PS00070">
    <property type="entry name" value="ALDEHYDE_DEHYDR_CYS"/>
    <property type="match status" value="1"/>
</dbReference>
<reference evidence="6" key="1">
    <citation type="submission" date="2018-06" db="EMBL/GenBank/DDBJ databases">
        <title>Genomic Encyclopedia of Type Strains, Phase IV (KMG-V): Genome sequencing to study the core and pangenomes of soil and plant-associated prokaryotes.</title>
        <authorList>
            <person name="Whitman W."/>
        </authorList>
    </citation>
    <scope>NUCLEOTIDE SEQUENCE [LARGE SCALE GENOMIC DNA]</scope>
    <source>
        <strain evidence="6">MLR2-44</strain>
    </source>
</reference>
<comment type="caution">
    <text evidence="6">The sequence shown here is derived from an EMBL/GenBank/DDBJ whole genome shotgun (WGS) entry which is preliminary data.</text>
</comment>
<dbReference type="InterPro" id="IPR029510">
    <property type="entry name" value="Ald_DH_CS_GLU"/>
</dbReference>
<dbReference type="EMBL" id="QKZN01000010">
    <property type="protein sequence ID" value="PZX24100.1"/>
    <property type="molecule type" value="Genomic_DNA"/>
</dbReference>
<dbReference type="Pfam" id="PF00171">
    <property type="entry name" value="Aldedh"/>
    <property type="match status" value="1"/>
</dbReference>
<dbReference type="GO" id="GO:0005829">
    <property type="term" value="C:cytosol"/>
    <property type="evidence" value="ECO:0007669"/>
    <property type="project" value="TreeGrafter"/>
</dbReference>
<evidence type="ECO:0000256" key="2">
    <source>
        <dbReference type="ARBA" id="ARBA00023002"/>
    </source>
</evidence>
<dbReference type="PROSITE" id="PS00687">
    <property type="entry name" value="ALDEHYDE_DEHYDR_GLU"/>
    <property type="match status" value="1"/>
</dbReference>
<dbReference type="Gene3D" id="3.40.605.10">
    <property type="entry name" value="Aldehyde Dehydrogenase, Chain A, domain 1"/>
    <property type="match status" value="1"/>
</dbReference>
<dbReference type="NCBIfam" id="TIGR01780">
    <property type="entry name" value="SSADH"/>
    <property type="match status" value="1"/>
</dbReference>
<dbReference type="InterPro" id="IPR016163">
    <property type="entry name" value="Ald_DH_C"/>
</dbReference>
<evidence type="ECO:0000259" key="5">
    <source>
        <dbReference type="Pfam" id="PF00171"/>
    </source>
</evidence>
<proteinExistence type="inferred from homology"/>
<gene>
    <name evidence="6" type="ORF">C7416_11020</name>
</gene>
<evidence type="ECO:0000313" key="6">
    <source>
        <dbReference type="EMBL" id="PZX24100.1"/>
    </source>
</evidence>
<evidence type="ECO:0000313" key="7">
    <source>
        <dbReference type="Proteomes" id="UP000249638"/>
    </source>
</evidence>
<dbReference type="SUPFAM" id="SSF53720">
    <property type="entry name" value="ALDH-like"/>
    <property type="match status" value="1"/>
</dbReference>
<dbReference type="InterPro" id="IPR016162">
    <property type="entry name" value="Ald_DH_N"/>
</dbReference>
<dbReference type="NCBIfam" id="NF008415">
    <property type="entry name" value="PRK11241.1"/>
    <property type="match status" value="1"/>
</dbReference>
<dbReference type="GO" id="GO:0004777">
    <property type="term" value="F:succinate-semialdehyde dehydrogenase (NAD+) activity"/>
    <property type="evidence" value="ECO:0007669"/>
    <property type="project" value="TreeGrafter"/>
</dbReference>
<name>A0A2W7NTD5_9BURK</name>
<evidence type="ECO:0000256" key="3">
    <source>
        <dbReference type="PROSITE-ProRule" id="PRU10007"/>
    </source>
</evidence>
<keyword evidence="7" id="KW-1185">Reference proteome</keyword>
<protein>
    <submittedName>
        <fullName evidence="6">Succinate semialdehyde dehydrogenase</fullName>
    </submittedName>
</protein>
<keyword evidence="2 4" id="KW-0560">Oxidoreductase</keyword>
<dbReference type="GO" id="GO:0009450">
    <property type="term" value="P:gamma-aminobutyric acid catabolic process"/>
    <property type="evidence" value="ECO:0007669"/>
    <property type="project" value="InterPro"/>
</dbReference>
<comment type="similarity">
    <text evidence="1 4">Belongs to the aldehyde dehydrogenase family.</text>
</comment>
<accession>A0A2W7NTD5</accession>
<dbReference type="InterPro" id="IPR015590">
    <property type="entry name" value="Aldehyde_DH_dom"/>
</dbReference>
<dbReference type="InterPro" id="IPR050740">
    <property type="entry name" value="Aldehyde_DH_Superfamily"/>
</dbReference>
<feature type="active site" evidence="3">
    <location>
        <position position="255"/>
    </location>
</feature>
<dbReference type="InterPro" id="IPR016160">
    <property type="entry name" value="Ald_DH_CS_CYS"/>
</dbReference>
<dbReference type="AlphaFoldDB" id="A0A2W7NTD5"/>
<dbReference type="Proteomes" id="UP000249638">
    <property type="component" value="Unassembled WGS sequence"/>
</dbReference>
<sequence>MQLKDSGLLRAQAYIAGNWQDADSGANFTVTDPASGALIGTVPGMGAAETRRAIDAAQAAQAGWRRKTARERAAVLRAWYELMLANADDLALLMTTEQGKPLAEAKGEVIYAASFLEWFAEEAKRVSGDVLATPANDKRLVVVKEPVGVCAAITPWNFPLAMITRKAGPALAAGCAMVLKPAEDTPLSALALAVLAERAGLPAGLFSVITGDAIAIGGELTANPVVRKLSFTGSTEVGRILMRQSADTIKKLSLELGGNAPFIVFDDADLDAAVEGAIASKYRNAGQTCVCANRLYVHDKVYDAFAEKLVAAVAKLKVGYGVEPGILQGPLINGDAVAKVESHIADALGKGARLLTGGKRHALGGTFFEPTVLADVTPAMRVAREETFGPLAPLFRFSTDEEAIAMANDTEFGLASYFFSRDIGRVWRVAEALEYGMVGINTGLISNEVAPFGGVKQSGLGREGSKYGLDEYLEIKYLCMGGVDRGVGQ</sequence>